<dbReference type="PANTHER" id="PTHR30411">
    <property type="entry name" value="CYTOPLASMIC PROTEIN"/>
    <property type="match status" value="1"/>
</dbReference>
<organism evidence="2 3">
    <name type="scientific">Oligella urethralis DNF00040</name>
    <dbReference type="NCBI Taxonomy" id="1401065"/>
    <lineage>
        <taxon>Bacteria</taxon>
        <taxon>Pseudomonadati</taxon>
        <taxon>Pseudomonadota</taxon>
        <taxon>Betaproteobacteria</taxon>
        <taxon>Burkholderiales</taxon>
        <taxon>Alcaligenaceae</taxon>
        <taxon>Oligella</taxon>
    </lineage>
</organism>
<dbReference type="SUPFAM" id="SSF55826">
    <property type="entry name" value="YbaK/ProRS associated domain"/>
    <property type="match status" value="1"/>
</dbReference>
<name>A0A096ALB4_9BURK</name>
<dbReference type="Proteomes" id="UP000029629">
    <property type="component" value="Unassembled WGS sequence"/>
</dbReference>
<proteinExistence type="predicted"/>
<dbReference type="AlphaFoldDB" id="A0A096ALB4"/>
<evidence type="ECO:0000259" key="1">
    <source>
        <dbReference type="Pfam" id="PF04073"/>
    </source>
</evidence>
<comment type="caution">
    <text evidence="2">The sequence shown here is derived from an EMBL/GenBank/DDBJ whole genome shotgun (WGS) entry which is preliminary data.</text>
</comment>
<dbReference type="Pfam" id="PF04073">
    <property type="entry name" value="tRNA_edit"/>
    <property type="match status" value="1"/>
</dbReference>
<dbReference type="PANTHER" id="PTHR30411:SF0">
    <property type="entry name" value="CYS-TRNA(PRO)_CYS-TRNA(CYS) DEACYLASE YBAK"/>
    <property type="match status" value="1"/>
</dbReference>
<accession>A0A096ALB4</accession>
<dbReference type="eggNOG" id="COG2606">
    <property type="taxonomic scope" value="Bacteria"/>
</dbReference>
<dbReference type="InterPro" id="IPR036754">
    <property type="entry name" value="YbaK/aa-tRNA-synt-asso_dom_sf"/>
</dbReference>
<protein>
    <recommendedName>
        <fullName evidence="1">YbaK/aminoacyl-tRNA synthetase-associated domain-containing protein</fullName>
    </recommendedName>
</protein>
<dbReference type="RefSeq" id="WP_036557961.1">
    <property type="nucleotide sequence ID" value="NZ_JRNI01000013.1"/>
</dbReference>
<dbReference type="EMBL" id="JRNI01000013">
    <property type="protein sequence ID" value="KGF31472.1"/>
    <property type="molecule type" value="Genomic_DNA"/>
</dbReference>
<keyword evidence="3" id="KW-1185">Reference proteome</keyword>
<dbReference type="InterPro" id="IPR007214">
    <property type="entry name" value="YbaK/aa-tRNA-synth-assoc-dom"/>
</dbReference>
<gene>
    <name evidence="2" type="ORF">HMPREF2130_02960</name>
</gene>
<dbReference type="OrthoDB" id="9809296at2"/>
<dbReference type="Gene3D" id="3.90.960.10">
    <property type="entry name" value="YbaK/aminoacyl-tRNA synthetase-associated domain"/>
    <property type="match status" value="1"/>
</dbReference>
<evidence type="ECO:0000313" key="2">
    <source>
        <dbReference type="EMBL" id="KGF31472.1"/>
    </source>
</evidence>
<reference evidence="2 3" key="1">
    <citation type="submission" date="2014-07" db="EMBL/GenBank/DDBJ databases">
        <authorList>
            <person name="McCorrison J."/>
            <person name="Sanka R."/>
            <person name="Torralba M."/>
            <person name="Gillis M."/>
            <person name="Haft D.H."/>
            <person name="Methe B."/>
            <person name="Sutton G."/>
            <person name="Nelson K.E."/>
        </authorList>
    </citation>
    <scope>NUCLEOTIDE SEQUENCE [LARGE SCALE GENOMIC DNA]</scope>
    <source>
        <strain evidence="2 3">DNF00040</strain>
    </source>
</reference>
<feature type="domain" description="YbaK/aminoacyl-tRNA synthetase-associated" evidence="1">
    <location>
        <begin position="36"/>
        <end position="151"/>
    </location>
</feature>
<evidence type="ECO:0000313" key="3">
    <source>
        <dbReference type="Proteomes" id="UP000029629"/>
    </source>
</evidence>
<dbReference type="GO" id="GO:0002161">
    <property type="term" value="F:aminoacyl-tRNA deacylase activity"/>
    <property type="evidence" value="ECO:0007669"/>
    <property type="project" value="InterPro"/>
</dbReference>
<sequence>MKHAKKNTIKTPATLFLDRQKIPYEVFECQGEIEGTAEFMASFLGVPTHQVIKSIVLSDEKQKGYMVLQHGDQTIDTKTLRKLFGVKHIVPASYELAHKWTGYEFGGTSPFGIKAKLPIYAERSIFEMDSLFINGGRRGLSLKITPEALLQIGVKPIEATK</sequence>